<dbReference type="SMR" id="A2G9Z3"/>
<dbReference type="PROSITE" id="PS50969">
    <property type="entry name" value="FCP1"/>
    <property type="match status" value="1"/>
</dbReference>
<name>A2G9Z3_TRIV3</name>
<dbReference type="EMBL" id="DS114757">
    <property type="protein sequence ID" value="EAX86029.1"/>
    <property type="molecule type" value="Genomic_DNA"/>
</dbReference>
<gene>
    <name evidence="2" type="ORF">TVAG_162430</name>
</gene>
<sequence length="242" mass="27130">MGENSDENIQDIESRVISHDGLVKDDDDAGSGCCGCCCKFHAAPATARVPSVVIEETITAQKVLVLDLDETLVHCSFYPPEYHDLTLPIIIDGVQYDVYVQKRPFLDEFLAQIMPLFYVVVFTASLGPYANPIIDKILPNLPATQRLFRESCSFSNGMYVKDLDMFNAPIKKIIIVDNNPCSFNRHPANGIFSITWEGDQKDTELMDRILPILKKCVDADDVRKVIAEYQPKKQNEPSVLSV</sequence>
<dbReference type="OMA" id="CCLKAQD"/>
<dbReference type="SUPFAM" id="SSF56784">
    <property type="entry name" value="HAD-like"/>
    <property type="match status" value="1"/>
</dbReference>
<dbReference type="NCBIfam" id="TIGR02251">
    <property type="entry name" value="HIF-SF_euk"/>
    <property type="match status" value="1"/>
</dbReference>
<dbReference type="KEGG" id="tva:4743670"/>
<dbReference type="RefSeq" id="XP_001298959.1">
    <property type="nucleotide sequence ID" value="XM_001298958.1"/>
</dbReference>
<dbReference type="InterPro" id="IPR011948">
    <property type="entry name" value="Dullard_phosphatase"/>
</dbReference>
<proteinExistence type="predicted"/>
<dbReference type="VEuPathDB" id="TrichDB:TVAGG3_0500050"/>
<dbReference type="Gene3D" id="3.40.50.1000">
    <property type="entry name" value="HAD superfamily/HAD-like"/>
    <property type="match status" value="1"/>
</dbReference>
<dbReference type="AlphaFoldDB" id="A2G9Z3"/>
<organism evidence="2 3">
    <name type="scientific">Trichomonas vaginalis (strain ATCC PRA-98 / G3)</name>
    <dbReference type="NCBI Taxonomy" id="412133"/>
    <lineage>
        <taxon>Eukaryota</taxon>
        <taxon>Metamonada</taxon>
        <taxon>Parabasalia</taxon>
        <taxon>Trichomonadida</taxon>
        <taxon>Trichomonadidae</taxon>
        <taxon>Trichomonas</taxon>
    </lineage>
</organism>
<reference evidence="2" key="2">
    <citation type="journal article" date="2007" name="Science">
        <title>Draft genome sequence of the sexually transmitted pathogen Trichomonas vaginalis.</title>
        <authorList>
            <person name="Carlton J.M."/>
            <person name="Hirt R.P."/>
            <person name="Silva J.C."/>
            <person name="Delcher A.L."/>
            <person name="Schatz M."/>
            <person name="Zhao Q."/>
            <person name="Wortman J.R."/>
            <person name="Bidwell S.L."/>
            <person name="Alsmark U.C.M."/>
            <person name="Besteiro S."/>
            <person name="Sicheritz-Ponten T."/>
            <person name="Noel C.J."/>
            <person name="Dacks J.B."/>
            <person name="Foster P.G."/>
            <person name="Simillion C."/>
            <person name="Van de Peer Y."/>
            <person name="Miranda-Saavedra D."/>
            <person name="Barton G.J."/>
            <person name="Westrop G.D."/>
            <person name="Mueller S."/>
            <person name="Dessi D."/>
            <person name="Fiori P.L."/>
            <person name="Ren Q."/>
            <person name="Paulsen I."/>
            <person name="Zhang H."/>
            <person name="Bastida-Corcuera F.D."/>
            <person name="Simoes-Barbosa A."/>
            <person name="Brown M.T."/>
            <person name="Hayes R.D."/>
            <person name="Mukherjee M."/>
            <person name="Okumura C.Y."/>
            <person name="Schneider R."/>
            <person name="Smith A.J."/>
            <person name="Vanacova S."/>
            <person name="Villalvazo M."/>
            <person name="Haas B.J."/>
            <person name="Pertea M."/>
            <person name="Feldblyum T.V."/>
            <person name="Utterback T.R."/>
            <person name="Shu C.L."/>
            <person name="Osoegawa K."/>
            <person name="de Jong P.J."/>
            <person name="Hrdy I."/>
            <person name="Horvathova L."/>
            <person name="Zubacova Z."/>
            <person name="Dolezal P."/>
            <person name="Malik S.B."/>
            <person name="Logsdon J.M. Jr."/>
            <person name="Henze K."/>
            <person name="Gupta A."/>
            <person name="Wang C.C."/>
            <person name="Dunne R.L."/>
            <person name="Upcroft J.A."/>
            <person name="Upcroft P."/>
            <person name="White O."/>
            <person name="Salzberg S.L."/>
            <person name="Tang P."/>
            <person name="Chiu C.-H."/>
            <person name="Lee Y.-S."/>
            <person name="Embley T.M."/>
            <person name="Coombs G.H."/>
            <person name="Mottram J.C."/>
            <person name="Tachezy J."/>
            <person name="Fraser-Liggett C.M."/>
            <person name="Johnson P.J."/>
        </authorList>
    </citation>
    <scope>NUCLEOTIDE SEQUENCE [LARGE SCALE GENOMIC DNA]</scope>
    <source>
        <strain evidence="2">G3</strain>
    </source>
</reference>
<dbReference type="InterPro" id="IPR004274">
    <property type="entry name" value="FCP1_dom"/>
</dbReference>
<dbReference type="InParanoid" id="A2G9Z3"/>
<dbReference type="Pfam" id="PF03031">
    <property type="entry name" value="NIF"/>
    <property type="match status" value="1"/>
</dbReference>
<dbReference type="Proteomes" id="UP000001542">
    <property type="component" value="Unassembled WGS sequence"/>
</dbReference>
<reference evidence="2" key="1">
    <citation type="submission" date="2006-10" db="EMBL/GenBank/DDBJ databases">
        <authorList>
            <person name="Amadeo P."/>
            <person name="Zhao Q."/>
            <person name="Wortman J."/>
            <person name="Fraser-Liggett C."/>
            <person name="Carlton J."/>
        </authorList>
    </citation>
    <scope>NUCLEOTIDE SEQUENCE</scope>
    <source>
        <strain evidence="2">G3</strain>
    </source>
</reference>
<dbReference type="eggNOG" id="KOG1605">
    <property type="taxonomic scope" value="Eukaryota"/>
</dbReference>
<dbReference type="InterPro" id="IPR050365">
    <property type="entry name" value="TIM50"/>
</dbReference>
<dbReference type="InterPro" id="IPR036412">
    <property type="entry name" value="HAD-like_sf"/>
</dbReference>
<dbReference type="VEuPathDB" id="TrichDB:TVAG_162430"/>
<dbReference type="OrthoDB" id="277011at2759"/>
<feature type="domain" description="FCP1 homology" evidence="1">
    <location>
        <begin position="57"/>
        <end position="216"/>
    </location>
</feature>
<keyword evidence="3" id="KW-1185">Reference proteome</keyword>
<dbReference type="PANTHER" id="PTHR12210">
    <property type="entry name" value="DULLARD PROTEIN PHOSPHATASE"/>
    <property type="match status" value="1"/>
</dbReference>
<evidence type="ECO:0000313" key="2">
    <source>
        <dbReference type="EMBL" id="EAX86029.1"/>
    </source>
</evidence>
<dbReference type="CDD" id="cd07521">
    <property type="entry name" value="HAD_FCP1-like"/>
    <property type="match status" value="1"/>
</dbReference>
<dbReference type="InterPro" id="IPR023214">
    <property type="entry name" value="HAD_sf"/>
</dbReference>
<protein>
    <submittedName>
        <fullName evidence="2">NLI interacting factor-like phosphatase family protein</fullName>
    </submittedName>
</protein>
<accession>A2G9Z3</accession>
<dbReference type="FunFam" id="3.40.50.1000:FF:000093">
    <property type="entry name" value="NLI interacting factor-like phosphatase family protein"/>
    <property type="match status" value="1"/>
</dbReference>
<evidence type="ECO:0000259" key="1">
    <source>
        <dbReference type="PROSITE" id="PS50969"/>
    </source>
</evidence>
<evidence type="ECO:0000313" key="3">
    <source>
        <dbReference type="Proteomes" id="UP000001542"/>
    </source>
</evidence>
<dbReference type="SMART" id="SM00577">
    <property type="entry name" value="CPDc"/>
    <property type="match status" value="1"/>
</dbReference>
<dbReference type="STRING" id="5722.A2G9Z3"/>
<dbReference type="GO" id="GO:0004721">
    <property type="term" value="F:phosphoprotein phosphatase activity"/>
    <property type="evidence" value="ECO:0000318"/>
    <property type="project" value="GO_Central"/>
</dbReference>